<dbReference type="PANTHER" id="PTHR43300">
    <property type="entry name" value="ACETYLTRANSFERASE"/>
    <property type="match status" value="1"/>
</dbReference>
<dbReference type="Proteomes" id="UP000256695">
    <property type="component" value="Unassembled WGS sequence"/>
</dbReference>
<evidence type="ECO:0000256" key="3">
    <source>
        <dbReference type="ARBA" id="ARBA00023315"/>
    </source>
</evidence>
<comment type="caution">
    <text evidence="4">The sequence shown here is derived from an EMBL/GenBank/DDBJ whole genome shotgun (WGS) entry which is preliminary data.</text>
</comment>
<protein>
    <recommendedName>
        <fullName evidence="6">Acyltransferase</fullName>
    </recommendedName>
</protein>
<comment type="similarity">
    <text evidence="1">Belongs to the transferase hexapeptide repeat family.</text>
</comment>
<proteinExistence type="inferred from homology"/>
<dbReference type="RefSeq" id="WP_115578961.1">
    <property type="nucleotide sequence ID" value="NZ_NXLX01000008.1"/>
</dbReference>
<dbReference type="GO" id="GO:0016746">
    <property type="term" value="F:acyltransferase activity"/>
    <property type="evidence" value="ECO:0007669"/>
    <property type="project" value="UniProtKB-KW"/>
</dbReference>
<dbReference type="InterPro" id="IPR050179">
    <property type="entry name" value="Trans_hexapeptide_repeat"/>
</dbReference>
<evidence type="ECO:0000256" key="2">
    <source>
        <dbReference type="ARBA" id="ARBA00022679"/>
    </source>
</evidence>
<dbReference type="Gene3D" id="2.160.10.10">
    <property type="entry name" value="Hexapeptide repeat proteins"/>
    <property type="match status" value="1"/>
</dbReference>
<name>A0A3D8JAF6_9HELI</name>
<gene>
    <name evidence="4" type="ORF">CQA57_04080</name>
</gene>
<dbReference type="SUPFAM" id="SSF51161">
    <property type="entry name" value="Trimeric LpxA-like enzymes"/>
    <property type="match status" value="1"/>
</dbReference>
<keyword evidence="5" id="KW-1185">Reference proteome</keyword>
<evidence type="ECO:0000313" key="4">
    <source>
        <dbReference type="EMBL" id="RDU73854.1"/>
    </source>
</evidence>
<dbReference type="PANTHER" id="PTHR43300:SF12">
    <property type="entry name" value="CHLORAMPHENICOL ACETYLTRANSFERASE"/>
    <property type="match status" value="1"/>
</dbReference>
<dbReference type="InterPro" id="IPR011004">
    <property type="entry name" value="Trimer_LpxA-like_sf"/>
</dbReference>
<keyword evidence="2" id="KW-0808">Transferase</keyword>
<accession>A0A3D8JAF6</accession>
<keyword evidence="3" id="KW-0012">Acyltransferase</keyword>
<dbReference type="EMBL" id="NXLX01000008">
    <property type="protein sequence ID" value="RDU73854.1"/>
    <property type="molecule type" value="Genomic_DNA"/>
</dbReference>
<dbReference type="OrthoDB" id="272049at2"/>
<dbReference type="AlphaFoldDB" id="A0A3D8JAF6"/>
<evidence type="ECO:0008006" key="6">
    <source>
        <dbReference type="Google" id="ProtNLM"/>
    </source>
</evidence>
<sequence length="206" mass="22689">MKDFFLSQYNEGFYTQDELKQIGFASIGKNVLISRLARIYGASNISIGNNVRIDDFVILSGKIEIGSFVHIGASSNITGSDAGIVIKDFCGISNHVKVLAITDDYSGVSMTNPCIPEQYKNNYKKKIILEKHCIIGSSSLILPDAYLAEGVAIGAMSMVIRKTNPWGIYFGIPAKRIKERQKEILKLEKDFLENFINNQGGGISAK</sequence>
<evidence type="ECO:0000256" key="1">
    <source>
        <dbReference type="ARBA" id="ARBA00007274"/>
    </source>
</evidence>
<evidence type="ECO:0000313" key="5">
    <source>
        <dbReference type="Proteomes" id="UP000256695"/>
    </source>
</evidence>
<organism evidence="4 5">
    <name type="scientific">Helicobacter anseris</name>
    <dbReference type="NCBI Taxonomy" id="375926"/>
    <lineage>
        <taxon>Bacteria</taxon>
        <taxon>Pseudomonadati</taxon>
        <taxon>Campylobacterota</taxon>
        <taxon>Epsilonproteobacteria</taxon>
        <taxon>Campylobacterales</taxon>
        <taxon>Helicobacteraceae</taxon>
        <taxon>Helicobacter</taxon>
    </lineage>
</organism>
<reference evidence="4 5" key="1">
    <citation type="submission" date="2018-04" db="EMBL/GenBank/DDBJ databases">
        <title>Novel Campyloabacter and Helicobacter Species and Strains.</title>
        <authorList>
            <person name="Mannion A.J."/>
            <person name="Shen Z."/>
            <person name="Fox J.G."/>
        </authorList>
    </citation>
    <scope>NUCLEOTIDE SEQUENCE [LARGE SCALE GENOMIC DNA]</scope>
    <source>
        <strain evidence="4 5">MIT 04-9362</strain>
    </source>
</reference>